<dbReference type="AlphaFoldDB" id="A0A8B8FEE2"/>
<protein>
    <submittedName>
        <fullName evidence="2">Uncharacterized protein LOC112682535 isoform X1</fullName>
    </submittedName>
</protein>
<sequence>MTTEADLLIKILQREICRRAENVTSTFKNLKGNKNNKLLLKKKKKKKPSKEIALANDTVLPKKVKKCKHPSVSYVDTDDILHEKIDTHGICEKPFQCSSVSNIHQTKNCPVYNDVAAATLTLNNSENIEIDGLL</sequence>
<evidence type="ECO:0000313" key="2">
    <source>
        <dbReference type="RefSeq" id="XP_025408951.1"/>
    </source>
</evidence>
<evidence type="ECO:0000313" key="1">
    <source>
        <dbReference type="Proteomes" id="UP000694846"/>
    </source>
</evidence>
<gene>
    <name evidence="2" type="primary">LOC112682535</name>
</gene>
<accession>A0A8B8FEE2</accession>
<proteinExistence type="predicted"/>
<keyword evidence="1" id="KW-1185">Reference proteome</keyword>
<reference evidence="2" key="1">
    <citation type="submission" date="2025-08" db="UniProtKB">
        <authorList>
            <consortium name="RefSeq"/>
        </authorList>
    </citation>
    <scope>IDENTIFICATION</scope>
    <source>
        <tissue evidence="2">Whole body</tissue>
    </source>
</reference>
<organism evidence="1 2">
    <name type="scientific">Sipha flava</name>
    <name type="common">yellow sugarcane aphid</name>
    <dbReference type="NCBI Taxonomy" id="143950"/>
    <lineage>
        <taxon>Eukaryota</taxon>
        <taxon>Metazoa</taxon>
        <taxon>Ecdysozoa</taxon>
        <taxon>Arthropoda</taxon>
        <taxon>Hexapoda</taxon>
        <taxon>Insecta</taxon>
        <taxon>Pterygota</taxon>
        <taxon>Neoptera</taxon>
        <taxon>Paraneoptera</taxon>
        <taxon>Hemiptera</taxon>
        <taxon>Sternorrhyncha</taxon>
        <taxon>Aphidomorpha</taxon>
        <taxon>Aphidoidea</taxon>
        <taxon>Aphididae</taxon>
        <taxon>Sipha</taxon>
    </lineage>
</organism>
<dbReference type="GeneID" id="112682535"/>
<dbReference type="Proteomes" id="UP000694846">
    <property type="component" value="Unplaced"/>
</dbReference>
<dbReference type="RefSeq" id="XP_025408951.1">
    <property type="nucleotide sequence ID" value="XM_025553166.1"/>
</dbReference>
<name>A0A8B8FEE2_9HEMI</name>